<sequence>MRLTDGFRKVDQYHSQIQKQVKSKLPRRESERHSHPLARHVNILSAVETRLSLLSMTFTKYIDSDLCCFIPGKVLDELFWILRTLQCIDKKPPRAHEFLQELRDISSMAMEHFDECIVPILKQQLPGPSTSFVDEALESISTSSSPGQIRWVHSPRPQDAVFPPFQPLNTMIKTLKKGLRQSKTKISEQRKLIMEQDKKLAELTSRLDRQDTKIADMTQKMLLCDKKFTDIFSAIPKLKSWTETTRSGIDFGIDTSATAVAIPLSVSKKPVRTSKRKVSNDTKDDEPSSSYVKLRKRAKK</sequence>
<evidence type="ECO:0000256" key="2">
    <source>
        <dbReference type="SAM" id="MobiDB-lite"/>
    </source>
</evidence>
<keyword evidence="4" id="KW-1185">Reference proteome</keyword>
<feature type="region of interest" description="Disordered" evidence="2">
    <location>
        <begin position="270"/>
        <end position="300"/>
    </location>
</feature>
<reference evidence="3 4" key="1">
    <citation type="submission" date="2024-01" db="EMBL/GenBank/DDBJ databases">
        <title>The genome of the rayed Mediterranean limpet Patella caerulea (Linnaeus, 1758).</title>
        <authorList>
            <person name="Anh-Thu Weber A."/>
            <person name="Halstead-Nussloch G."/>
        </authorList>
    </citation>
    <scope>NUCLEOTIDE SEQUENCE [LARGE SCALE GENOMIC DNA]</scope>
    <source>
        <strain evidence="3">AATW-2023a</strain>
        <tissue evidence="3">Whole specimen</tissue>
    </source>
</reference>
<evidence type="ECO:0000313" key="4">
    <source>
        <dbReference type="Proteomes" id="UP001347796"/>
    </source>
</evidence>
<dbReference type="PANTHER" id="PTHR13252:SF9">
    <property type="entry name" value="F-BOX ONLY PROTEIN 28"/>
    <property type="match status" value="1"/>
</dbReference>
<dbReference type="Proteomes" id="UP001347796">
    <property type="component" value="Unassembled WGS sequence"/>
</dbReference>
<dbReference type="InterPro" id="IPR039719">
    <property type="entry name" value="FBXO28"/>
</dbReference>
<proteinExistence type="predicted"/>
<dbReference type="EMBL" id="JAZGQO010000007">
    <property type="protein sequence ID" value="KAK6183055.1"/>
    <property type="molecule type" value="Genomic_DNA"/>
</dbReference>
<dbReference type="AlphaFoldDB" id="A0AAN8JUU1"/>
<evidence type="ECO:0000256" key="1">
    <source>
        <dbReference type="SAM" id="Coils"/>
    </source>
</evidence>
<keyword evidence="1" id="KW-0175">Coiled coil</keyword>
<feature type="coiled-coil region" evidence="1">
    <location>
        <begin position="186"/>
        <end position="220"/>
    </location>
</feature>
<comment type="caution">
    <text evidence="3">The sequence shown here is derived from an EMBL/GenBank/DDBJ whole genome shotgun (WGS) entry which is preliminary data.</text>
</comment>
<organism evidence="3 4">
    <name type="scientific">Patella caerulea</name>
    <name type="common">Rayed Mediterranean limpet</name>
    <dbReference type="NCBI Taxonomy" id="87958"/>
    <lineage>
        <taxon>Eukaryota</taxon>
        <taxon>Metazoa</taxon>
        <taxon>Spiralia</taxon>
        <taxon>Lophotrochozoa</taxon>
        <taxon>Mollusca</taxon>
        <taxon>Gastropoda</taxon>
        <taxon>Patellogastropoda</taxon>
        <taxon>Patelloidea</taxon>
        <taxon>Patellidae</taxon>
        <taxon>Patella</taxon>
    </lineage>
</organism>
<gene>
    <name evidence="3" type="ORF">SNE40_010606</name>
</gene>
<dbReference type="PANTHER" id="PTHR13252">
    <property type="entry name" value="F-BOX ONLY PROTEIN 28"/>
    <property type="match status" value="1"/>
</dbReference>
<dbReference type="GO" id="GO:0000209">
    <property type="term" value="P:protein polyubiquitination"/>
    <property type="evidence" value="ECO:0007669"/>
    <property type="project" value="TreeGrafter"/>
</dbReference>
<protein>
    <submittedName>
        <fullName evidence="3">Uncharacterized protein</fullName>
    </submittedName>
</protein>
<name>A0AAN8JUU1_PATCE</name>
<accession>A0AAN8JUU1</accession>
<evidence type="ECO:0000313" key="3">
    <source>
        <dbReference type="EMBL" id="KAK6183055.1"/>
    </source>
</evidence>